<sequence length="168" mass="19618">MKGVVVYKGKYGATKQYAEWIGEELGIPVFSAENIKVDVSDYDYLIIGSSVYIGKLEIRNWLKKNIERISNKKLFFFQVSGTPAHEREKLETYLCSAISKEMRQKMEVFFLHGKLDIKKLSWIDRFLLHMGARLSKDPQVKKEMLTEYNDVKKENLSELMDKVKSVLR</sequence>
<dbReference type="PANTHER" id="PTHR38030:SF2">
    <property type="entry name" value="PROTOPORPHYRINOGEN IX DEHYDROGENASE [QUINONE]"/>
    <property type="match status" value="1"/>
</dbReference>
<dbReference type="InterPro" id="IPR029039">
    <property type="entry name" value="Flavoprotein-like_sf"/>
</dbReference>
<reference evidence="2 3" key="1">
    <citation type="submission" date="2019-04" db="EMBL/GenBank/DDBJ databases">
        <title>Niastella caeni sp. nov., isolated from activated sludge.</title>
        <authorList>
            <person name="Sheng M."/>
        </authorList>
    </citation>
    <scope>NUCLEOTIDE SEQUENCE [LARGE SCALE GENOMIC DNA]</scope>
    <source>
        <strain evidence="2 3">HX-2-15</strain>
    </source>
</reference>
<dbReference type="Gene3D" id="3.40.50.360">
    <property type="match status" value="1"/>
</dbReference>
<dbReference type="OrthoDB" id="597684at2"/>
<dbReference type="PANTHER" id="PTHR38030">
    <property type="entry name" value="PROTOPORPHYRINOGEN IX DEHYDROGENASE [MENAQUINONE]"/>
    <property type="match status" value="1"/>
</dbReference>
<proteinExistence type="predicted"/>
<organism evidence="2 3">
    <name type="scientific">Niastella caeni</name>
    <dbReference type="NCBI Taxonomy" id="2569763"/>
    <lineage>
        <taxon>Bacteria</taxon>
        <taxon>Pseudomonadati</taxon>
        <taxon>Bacteroidota</taxon>
        <taxon>Chitinophagia</taxon>
        <taxon>Chitinophagales</taxon>
        <taxon>Chitinophagaceae</taxon>
        <taxon>Niastella</taxon>
    </lineage>
</organism>
<dbReference type="InterPro" id="IPR026816">
    <property type="entry name" value="Flavodoxin_dom"/>
</dbReference>
<evidence type="ECO:0000313" key="3">
    <source>
        <dbReference type="Proteomes" id="UP000306918"/>
    </source>
</evidence>
<dbReference type="GO" id="GO:0070819">
    <property type="term" value="F:menaquinone-dependent protoporphyrinogen oxidase activity"/>
    <property type="evidence" value="ECO:0007669"/>
    <property type="project" value="TreeGrafter"/>
</dbReference>
<dbReference type="RefSeq" id="WP_136580767.1">
    <property type="nucleotide sequence ID" value="NZ_STFF01000015.1"/>
</dbReference>
<evidence type="ECO:0000313" key="2">
    <source>
        <dbReference type="EMBL" id="THU30735.1"/>
    </source>
</evidence>
<dbReference type="EMBL" id="STFF01000015">
    <property type="protein sequence ID" value="THU30735.1"/>
    <property type="molecule type" value="Genomic_DNA"/>
</dbReference>
<protein>
    <recommendedName>
        <fullName evidence="1">Flavodoxin domain-containing protein</fullName>
    </recommendedName>
</protein>
<gene>
    <name evidence="2" type="ORF">FAM09_29485</name>
</gene>
<dbReference type="InterPro" id="IPR052200">
    <property type="entry name" value="Protoporphyrinogen_IX_DH"/>
</dbReference>
<dbReference type="Pfam" id="PF12724">
    <property type="entry name" value="Flavodoxin_5"/>
    <property type="match status" value="1"/>
</dbReference>
<dbReference type="AlphaFoldDB" id="A0A4S8H868"/>
<dbReference type="GO" id="GO:0006783">
    <property type="term" value="P:heme biosynthetic process"/>
    <property type="evidence" value="ECO:0007669"/>
    <property type="project" value="TreeGrafter"/>
</dbReference>
<comment type="caution">
    <text evidence="2">The sequence shown here is derived from an EMBL/GenBank/DDBJ whole genome shotgun (WGS) entry which is preliminary data.</text>
</comment>
<dbReference type="GO" id="GO:0010181">
    <property type="term" value="F:FMN binding"/>
    <property type="evidence" value="ECO:0007669"/>
    <property type="project" value="TreeGrafter"/>
</dbReference>
<dbReference type="SUPFAM" id="SSF52218">
    <property type="entry name" value="Flavoproteins"/>
    <property type="match status" value="1"/>
</dbReference>
<feature type="domain" description="Flavodoxin" evidence="1">
    <location>
        <begin position="4"/>
        <end position="138"/>
    </location>
</feature>
<evidence type="ECO:0000259" key="1">
    <source>
        <dbReference type="Pfam" id="PF12724"/>
    </source>
</evidence>
<accession>A0A4S8H868</accession>
<keyword evidence="3" id="KW-1185">Reference proteome</keyword>
<dbReference type="Proteomes" id="UP000306918">
    <property type="component" value="Unassembled WGS sequence"/>
</dbReference>
<name>A0A4S8H868_9BACT</name>